<accession>A0A558D9K5</accession>
<feature type="compositionally biased region" description="Polar residues" evidence="1">
    <location>
        <begin position="71"/>
        <end position="81"/>
    </location>
</feature>
<gene>
    <name evidence="2" type="ORF">FHK82_05560</name>
</gene>
<name>A0A558D9K5_9GAMM</name>
<sequence length="119" mass="13148">MQQSEKKEKKKWARLTVSSLEADVAYFDARLAMLDQNKSSYYQLAQHRAYTELERVLSEILSRLQARPATKSPTHGASATASGIEVTEESESSPLNKVFAEKDTIATIPGSAEETAAKK</sequence>
<reference evidence="2 3" key="1">
    <citation type="submission" date="2019-07" db="EMBL/GenBank/DDBJ databases">
        <title>The pathways for chlorine oxyanion respiration interact through the shared metabolite chlorate.</title>
        <authorList>
            <person name="Barnum T.P."/>
            <person name="Cheng Y."/>
            <person name="Hill K.A."/>
            <person name="Lucas L.N."/>
            <person name="Carlson H.K."/>
            <person name="Coates J.D."/>
        </authorList>
    </citation>
    <scope>NUCLEOTIDE SEQUENCE [LARGE SCALE GENOMIC DNA]</scope>
    <source>
        <strain evidence="2">BK-3</strain>
    </source>
</reference>
<evidence type="ECO:0000313" key="2">
    <source>
        <dbReference type="EMBL" id="TVT57646.1"/>
    </source>
</evidence>
<protein>
    <submittedName>
        <fullName evidence="2">Uncharacterized protein</fullName>
    </submittedName>
</protein>
<evidence type="ECO:0000313" key="3">
    <source>
        <dbReference type="Proteomes" id="UP000317355"/>
    </source>
</evidence>
<comment type="caution">
    <text evidence="2">The sequence shown here is derived from an EMBL/GenBank/DDBJ whole genome shotgun (WGS) entry which is preliminary data.</text>
</comment>
<dbReference type="EMBL" id="VMRY01000012">
    <property type="protein sequence ID" value="TVT57646.1"/>
    <property type="molecule type" value="Genomic_DNA"/>
</dbReference>
<organism evidence="2 3">
    <name type="scientific">Sedimenticola thiotaurini</name>
    <dbReference type="NCBI Taxonomy" id="1543721"/>
    <lineage>
        <taxon>Bacteria</taxon>
        <taxon>Pseudomonadati</taxon>
        <taxon>Pseudomonadota</taxon>
        <taxon>Gammaproteobacteria</taxon>
        <taxon>Chromatiales</taxon>
        <taxon>Sedimenticolaceae</taxon>
        <taxon>Sedimenticola</taxon>
    </lineage>
</organism>
<dbReference type="Proteomes" id="UP000317355">
    <property type="component" value="Unassembled WGS sequence"/>
</dbReference>
<evidence type="ECO:0000256" key="1">
    <source>
        <dbReference type="SAM" id="MobiDB-lite"/>
    </source>
</evidence>
<dbReference type="AlphaFoldDB" id="A0A558D9K5"/>
<feature type="region of interest" description="Disordered" evidence="1">
    <location>
        <begin position="66"/>
        <end position="104"/>
    </location>
</feature>
<proteinExistence type="predicted"/>